<keyword evidence="1" id="KW-0472">Membrane</keyword>
<accession>A0A955L7W8</accession>
<feature type="transmembrane region" description="Helical" evidence="1">
    <location>
        <begin position="12"/>
        <end position="35"/>
    </location>
</feature>
<sequence>MEHTTPKKHSIFKISVVVILIIIALALSVGAYFSFKLYQSFKPSTPVIGEEEIVEENGENQDEDSNTAPEVDKNPYLTAEQEKMVESVGIDPANLPTTITPEMQQCFIDLFGEQRVNEIINGAEPTAVELARGASCL</sequence>
<evidence type="ECO:0000313" key="2">
    <source>
        <dbReference type="EMBL" id="MCA9385697.1"/>
    </source>
</evidence>
<reference evidence="2" key="1">
    <citation type="submission" date="2020-04" db="EMBL/GenBank/DDBJ databases">
        <authorList>
            <person name="Zhang T."/>
        </authorList>
    </citation>
    <scope>NUCLEOTIDE SEQUENCE</scope>
    <source>
        <strain evidence="2">HKST-UBA11</strain>
    </source>
</reference>
<protein>
    <submittedName>
        <fullName evidence="2">Uncharacterized protein</fullName>
    </submittedName>
</protein>
<dbReference type="Proteomes" id="UP000754563">
    <property type="component" value="Unassembled WGS sequence"/>
</dbReference>
<organism evidence="2 3">
    <name type="scientific">Candidatus Dojkabacteria bacterium</name>
    <dbReference type="NCBI Taxonomy" id="2099670"/>
    <lineage>
        <taxon>Bacteria</taxon>
        <taxon>Candidatus Dojkabacteria</taxon>
    </lineage>
</organism>
<dbReference type="AlphaFoldDB" id="A0A955L7W8"/>
<dbReference type="EMBL" id="JAGQLH010000037">
    <property type="protein sequence ID" value="MCA9385697.1"/>
    <property type="molecule type" value="Genomic_DNA"/>
</dbReference>
<proteinExistence type="predicted"/>
<comment type="caution">
    <text evidence="2">The sequence shown here is derived from an EMBL/GenBank/DDBJ whole genome shotgun (WGS) entry which is preliminary data.</text>
</comment>
<reference evidence="2" key="2">
    <citation type="journal article" date="2021" name="Microbiome">
        <title>Successional dynamics and alternative stable states in a saline activated sludge microbial community over 9 years.</title>
        <authorList>
            <person name="Wang Y."/>
            <person name="Ye J."/>
            <person name="Ju F."/>
            <person name="Liu L."/>
            <person name="Boyd J.A."/>
            <person name="Deng Y."/>
            <person name="Parks D.H."/>
            <person name="Jiang X."/>
            <person name="Yin X."/>
            <person name="Woodcroft B.J."/>
            <person name="Tyson G.W."/>
            <person name="Hugenholtz P."/>
            <person name="Polz M.F."/>
            <person name="Zhang T."/>
        </authorList>
    </citation>
    <scope>NUCLEOTIDE SEQUENCE</scope>
    <source>
        <strain evidence="2">HKST-UBA11</strain>
    </source>
</reference>
<name>A0A955L7W8_9BACT</name>
<keyword evidence="1" id="KW-1133">Transmembrane helix</keyword>
<gene>
    <name evidence="2" type="ORF">KC717_03540</name>
</gene>
<keyword evidence="1" id="KW-0812">Transmembrane</keyword>
<evidence type="ECO:0000313" key="3">
    <source>
        <dbReference type="Proteomes" id="UP000754563"/>
    </source>
</evidence>
<evidence type="ECO:0000256" key="1">
    <source>
        <dbReference type="SAM" id="Phobius"/>
    </source>
</evidence>